<protein>
    <submittedName>
        <fullName evidence="1">Uncharacterized protein</fullName>
    </submittedName>
</protein>
<proteinExistence type="predicted"/>
<dbReference type="AlphaFoldDB" id="A0AAF0ZPH5"/>
<accession>A0AAF0ZPH5</accession>
<reference evidence="1" key="1">
    <citation type="submission" date="2023-08" db="EMBL/GenBank/DDBJ databases">
        <title>A de novo genome assembly of Solanum verrucosum Schlechtendal, a Mexican diploid species geographically isolated from the other diploid A-genome species in potato relatives.</title>
        <authorList>
            <person name="Hosaka K."/>
        </authorList>
    </citation>
    <scope>NUCLEOTIDE SEQUENCE</scope>
    <source>
        <tissue evidence="1">Young leaves</tissue>
    </source>
</reference>
<gene>
    <name evidence="1" type="ORF">MTR67_040111</name>
</gene>
<name>A0AAF0ZPH5_SOLVR</name>
<organism evidence="1 2">
    <name type="scientific">Solanum verrucosum</name>
    <dbReference type="NCBI Taxonomy" id="315347"/>
    <lineage>
        <taxon>Eukaryota</taxon>
        <taxon>Viridiplantae</taxon>
        <taxon>Streptophyta</taxon>
        <taxon>Embryophyta</taxon>
        <taxon>Tracheophyta</taxon>
        <taxon>Spermatophyta</taxon>
        <taxon>Magnoliopsida</taxon>
        <taxon>eudicotyledons</taxon>
        <taxon>Gunneridae</taxon>
        <taxon>Pentapetalae</taxon>
        <taxon>asterids</taxon>
        <taxon>lamiids</taxon>
        <taxon>Solanales</taxon>
        <taxon>Solanaceae</taxon>
        <taxon>Solanoideae</taxon>
        <taxon>Solaneae</taxon>
        <taxon>Solanum</taxon>
    </lineage>
</organism>
<keyword evidence="2" id="KW-1185">Reference proteome</keyword>
<sequence length="22" mass="2689">MVENSSSMYLVDYMERKESENF</sequence>
<dbReference type="EMBL" id="CP133620">
    <property type="protein sequence ID" value="WMV46726.1"/>
    <property type="molecule type" value="Genomic_DNA"/>
</dbReference>
<evidence type="ECO:0000313" key="1">
    <source>
        <dbReference type="EMBL" id="WMV46726.1"/>
    </source>
</evidence>
<evidence type="ECO:0000313" key="2">
    <source>
        <dbReference type="Proteomes" id="UP001234989"/>
    </source>
</evidence>
<dbReference type="Proteomes" id="UP001234989">
    <property type="component" value="Chromosome 9"/>
</dbReference>